<dbReference type="EMBL" id="RBIZ01000003">
    <property type="protein sequence ID" value="RKR65060.1"/>
    <property type="molecule type" value="Genomic_DNA"/>
</dbReference>
<evidence type="ECO:0000259" key="8">
    <source>
        <dbReference type="Pfam" id="PF13861"/>
    </source>
</evidence>
<name>A0AB38FQP7_9ENTR</name>
<keyword evidence="9" id="KW-0282">Flagellum</keyword>
<gene>
    <name evidence="10" type="primary">flgD</name>
    <name evidence="9" type="ORF">C7387_1780</name>
    <name evidence="10" type="ORF">NCTC11967_00518</name>
</gene>
<dbReference type="Pfam" id="PF13861">
    <property type="entry name" value="FLgD_tudor"/>
    <property type="match status" value="1"/>
</dbReference>
<evidence type="ECO:0000256" key="5">
    <source>
        <dbReference type="RuleBase" id="RU362076"/>
    </source>
</evidence>
<evidence type="ECO:0000256" key="2">
    <source>
        <dbReference type="ARBA" id="ARBA00016013"/>
    </source>
</evidence>
<organism evidence="10 11">
    <name type="scientific">Yokenella regensburgei</name>
    <dbReference type="NCBI Taxonomy" id="158877"/>
    <lineage>
        <taxon>Bacteria</taxon>
        <taxon>Pseudomonadati</taxon>
        <taxon>Pseudomonadota</taxon>
        <taxon>Gammaproteobacteria</taxon>
        <taxon>Enterobacterales</taxon>
        <taxon>Enterobacteriaceae</taxon>
        <taxon>Yokenella</taxon>
    </lineage>
</organism>
<dbReference type="Pfam" id="PF13860">
    <property type="entry name" value="FlgD_ig"/>
    <property type="match status" value="1"/>
</dbReference>
<evidence type="ECO:0000256" key="4">
    <source>
        <dbReference type="ARBA" id="ARBA00024746"/>
    </source>
</evidence>
<comment type="similarity">
    <text evidence="1 5">Belongs to the FlgD family.</text>
</comment>
<feature type="compositionally biased region" description="Low complexity" evidence="6">
    <location>
        <begin position="11"/>
        <end position="28"/>
    </location>
</feature>
<dbReference type="NCBIfam" id="NF005176">
    <property type="entry name" value="PRK06655.1-1"/>
    <property type="match status" value="1"/>
</dbReference>
<dbReference type="Gene3D" id="2.30.30.910">
    <property type="match status" value="1"/>
</dbReference>
<feature type="region of interest" description="Disordered" evidence="6">
    <location>
        <begin position="114"/>
        <end position="135"/>
    </location>
</feature>
<feature type="domain" description="FlgD Tudor-like" evidence="8">
    <location>
        <begin position="89"/>
        <end position="242"/>
    </location>
</feature>
<accession>A0AB38FQP7</accession>
<comment type="caution">
    <text evidence="10">The sequence shown here is derived from an EMBL/GenBank/DDBJ whole genome shotgun (WGS) entry which is preliminary data.</text>
</comment>
<dbReference type="AlphaFoldDB" id="A0AB38FQP7"/>
<keyword evidence="12" id="KW-1185">Reference proteome</keyword>
<dbReference type="Pfam" id="PF03963">
    <property type="entry name" value="FlgD"/>
    <property type="match status" value="1"/>
</dbReference>
<dbReference type="InterPro" id="IPR025963">
    <property type="entry name" value="FLgD_Tudor"/>
</dbReference>
<protein>
    <recommendedName>
        <fullName evidence="2 5">Basal-body rod modification protein FlgD</fullName>
    </recommendedName>
</protein>
<reference evidence="9 12" key="2">
    <citation type="submission" date="2018-10" db="EMBL/GenBank/DDBJ databases">
        <title>Genomic Encyclopedia of Type Strains, Phase IV (KMG-IV): sequencing the most valuable type-strain genomes for metagenomic binning, comparative biology and taxonomic classification.</title>
        <authorList>
            <person name="Goeker M."/>
        </authorList>
    </citation>
    <scope>NUCLEOTIDE SEQUENCE [LARGE SCALE GENOMIC DNA]</scope>
    <source>
        <strain evidence="9 12">DSM 5079</strain>
    </source>
</reference>
<dbReference type="Proteomes" id="UP000267341">
    <property type="component" value="Unassembled WGS sequence"/>
</dbReference>
<dbReference type="Proteomes" id="UP000251313">
    <property type="component" value="Unassembled WGS sequence"/>
</dbReference>
<feature type="compositionally biased region" description="Polar residues" evidence="6">
    <location>
        <begin position="124"/>
        <end position="135"/>
    </location>
</feature>
<dbReference type="EMBL" id="UAVL01000001">
    <property type="protein sequence ID" value="SQA60337.1"/>
    <property type="molecule type" value="Genomic_DNA"/>
</dbReference>
<evidence type="ECO:0000256" key="1">
    <source>
        <dbReference type="ARBA" id="ARBA00010577"/>
    </source>
</evidence>
<evidence type="ECO:0000313" key="11">
    <source>
        <dbReference type="Proteomes" id="UP000251313"/>
    </source>
</evidence>
<feature type="region of interest" description="Disordered" evidence="6">
    <location>
        <begin position="1"/>
        <end position="28"/>
    </location>
</feature>
<evidence type="ECO:0000313" key="10">
    <source>
        <dbReference type="EMBL" id="SQA60337.1"/>
    </source>
</evidence>
<evidence type="ECO:0000313" key="12">
    <source>
        <dbReference type="Proteomes" id="UP000267341"/>
    </source>
</evidence>
<evidence type="ECO:0000259" key="7">
    <source>
        <dbReference type="Pfam" id="PF13860"/>
    </source>
</evidence>
<dbReference type="InterPro" id="IPR025965">
    <property type="entry name" value="FlgD/Vpr_Ig-like"/>
</dbReference>
<sequence>MSIAVNVNDPTNTGATTKTGGSGSLTGSNSADLQNSFLTLLVAQLKNQDPTNPMQNNELTTQLAQISTVSGIEKLNTTLGSISGQIDSNQSLQAASLIGRGVMIPGNVILAGSEKTSDGDKVSTQEATEGGKVSTTPFGVELQQPADKVTVTITDNTGKVVRTLELGGLSAGVHTFTWDGTQTDGSNVPDGAYNVSITASNGGTQLVAQPLKFAPVQGVTRNANGNVLDLGVFGTTTLSEVRQIL</sequence>
<keyword evidence="9" id="KW-0966">Cell projection</keyword>
<keyword evidence="3 5" id="KW-1005">Bacterial flagellum biogenesis</keyword>
<dbReference type="Gene3D" id="2.60.40.4070">
    <property type="match status" value="1"/>
</dbReference>
<evidence type="ECO:0000256" key="3">
    <source>
        <dbReference type="ARBA" id="ARBA00022795"/>
    </source>
</evidence>
<evidence type="ECO:0000313" key="9">
    <source>
        <dbReference type="EMBL" id="RKR65060.1"/>
    </source>
</evidence>
<dbReference type="GeneID" id="66903807"/>
<dbReference type="GO" id="GO:0044781">
    <property type="term" value="P:bacterial-type flagellum organization"/>
    <property type="evidence" value="ECO:0007669"/>
    <property type="project" value="UniProtKB-UniRule"/>
</dbReference>
<reference evidence="10 11" key="1">
    <citation type="submission" date="2018-06" db="EMBL/GenBank/DDBJ databases">
        <authorList>
            <consortium name="Pathogen Informatics"/>
            <person name="Doyle S."/>
        </authorList>
    </citation>
    <scope>NUCLEOTIDE SEQUENCE [LARGE SCALE GENOMIC DNA]</scope>
    <source>
        <strain evidence="10 11">NCTC11967</strain>
    </source>
</reference>
<dbReference type="RefSeq" id="WP_006819460.1">
    <property type="nucleotide sequence ID" value="NZ_CABKQJ010000016.1"/>
</dbReference>
<keyword evidence="9" id="KW-0969">Cilium</keyword>
<comment type="function">
    <text evidence="4 5">Required for flagellar hook formation. May act as a scaffolding protein.</text>
</comment>
<proteinExistence type="inferred from homology"/>
<feature type="domain" description="FlgD/Vpr Ig-like" evidence="7">
    <location>
        <begin position="134"/>
        <end position="203"/>
    </location>
</feature>
<dbReference type="InterPro" id="IPR005648">
    <property type="entry name" value="FlgD"/>
</dbReference>
<evidence type="ECO:0000256" key="6">
    <source>
        <dbReference type="SAM" id="MobiDB-lite"/>
    </source>
</evidence>